<dbReference type="PANTHER" id="PTHR42932">
    <property type="entry name" value="GENERAL STRESS PROTEIN 20U"/>
    <property type="match status" value="1"/>
</dbReference>
<evidence type="ECO:0000313" key="4">
    <source>
        <dbReference type="EMBL" id="MFD1237811.1"/>
    </source>
</evidence>
<dbReference type="PIRSF" id="PIRSF005900">
    <property type="entry name" value="Dps"/>
    <property type="match status" value="1"/>
</dbReference>
<dbReference type="InterPro" id="IPR009078">
    <property type="entry name" value="Ferritin-like_SF"/>
</dbReference>
<dbReference type="Proteomes" id="UP001597182">
    <property type="component" value="Unassembled WGS sequence"/>
</dbReference>
<dbReference type="InterPro" id="IPR012347">
    <property type="entry name" value="Ferritin-like"/>
</dbReference>
<feature type="domain" description="Ferritin/DPS" evidence="3">
    <location>
        <begin position="10"/>
        <end position="144"/>
    </location>
</feature>
<dbReference type="InterPro" id="IPR023188">
    <property type="entry name" value="DPS_DNA-bd_CS"/>
</dbReference>
<dbReference type="InterPro" id="IPR002177">
    <property type="entry name" value="DPS_DNA-bd"/>
</dbReference>
<dbReference type="PROSITE" id="PS00818">
    <property type="entry name" value="DPS_1"/>
    <property type="match status" value="1"/>
</dbReference>
<dbReference type="Gene3D" id="1.20.1260.10">
    <property type="match status" value="1"/>
</dbReference>
<name>A0ABW3VRR9_9PSEU</name>
<proteinExistence type="inferred from homology"/>
<evidence type="ECO:0000259" key="3">
    <source>
        <dbReference type="Pfam" id="PF00210"/>
    </source>
</evidence>
<reference evidence="5" key="1">
    <citation type="journal article" date="2019" name="Int. J. Syst. Evol. Microbiol.">
        <title>The Global Catalogue of Microorganisms (GCM) 10K type strain sequencing project: providing services to taxonomists for standard genome sequencing and annotation.</title>
        <authorList>
            <consortium name="The Broad Institute Genomics Platform"/>
            <consortium name="The Broad Institute Genome Sequencing Center for Infectious Disease"/>
            <person name="Wu L."/>
            <person name="Ma J."/>
        </authorList>
    </citation>
    <scope>NUCLEOTIDE SEQUENCE [LARGE SCALE GENOMIC DNA]</scope>
    <source>
        <strain evidence="5">CCUG 49018</strain>
    </source>
</reference>
<protein>
    <submittedName>
        <fullName evidence="4">Dps family protein</fullName>
    </submittedName>
</protein>
<dbReference type="PANTHER" id="PTHR42932:SF2">
    <property type="entry name" value="DNA PROTECTION DURING STARVATION PROTEIN 1"/>
    <property type="match status" value="1"/>
</dbReference>
<sequence length="146" mass="15931">MDVERIGTDLQDTLVELTDLSLQAKQLHWNVTGRHFLPLHEQLDGLTDEVRAAADAVAERAVALGYAPDGRVGTVAKESPLADVVGGRVADTEVVAHVVAVLGTVVERMRRRIDTLDELDPVTQDLLIGIVAGLEKQRWMFDAQQA</sequence>
<comment type="caution">
    <text evidence="4">The sequence shown here is derived from an EMBL/GenBank/DDBJ whole genome shotgun (WGS) entry which is preliminary data.</text>
</comment>
<dbReference type="RefSeq" id="WP_013673596.1">
    <property type="nucleotide sequence ID" value="NZ_BAABKS010000056.1"/>
</dbReference>
<organism evidence="4 5">
    <name type="scientific">Pseudonocardia benzenivorans</name>
    <dbReference type="NCBI Taxonomy" id="228005"/>
    <lineage>
        <taxon>Bacteria</taxon>
        <taxon>Bacillati</taxon>
        <taxon>Actinomycetota</taxon>
        <taxon>Actinomycetes</taxon>
        <taxon>Pseudonocardiales</taxon>
        <taxon>Pseudonocardiaceae</taxon>
        <taxon>Pseudonocardia</taxon>
    </lineage>
</organism>
<evidence type="ECO:0000256" key="1">
    <source>
        <dbReference type="ARBA" id="ARBA00009497"/>
    </source>
</evidence>
<dbReference type="CDD" id="cd01043">
    <property type="entry name" value="DPS"/>
    <property type="match status" value="1"/>
</dbReference>
<keyword evidence="5" id="KW-1185">Reference proteome</keyword>
<gene>
    <name evidence="4" type="ORF">ACFQ34_31390</name>
</gene>
<dbReference type="EMBL" id="JBHTMB010000310">
    <property type="protein sequence ID" value="MFD1237811.1"/>
    <property type="molecule type" value="Genomic_DNA"/>
</dbReference>
<evidence type="ECO:0000313" key="5">
    <source>
        <dbReference type="Proteomes" id="UP001597182"/>
    </source>
</evidence>
<dbReference type="PRINTS" id="PR01346">
    <property type="entry name" value="HELNAPAPROT"/>
</dbReference>
<dbReference type="InterPro" id="IPR008331">
    <property type="entry name" value="Ferritin_DPS_dom"/>
</dbReference>
<accession>A0ABW3VRR9</accession>
<comment type="similarity">
    <text evidence="1 2">Belongs to the Dps family.</text>
</comment>
<dbReference type="SUPFAM" id="SSF47240">
    <property type="entry name" value="Ferritin-like"/>
    <property type="match status" value="1"/>
</dbReference>
<evidence type="ECO:0000256" key="2">
    <source>
        <dbReference type="RuleBase" id="RU003875"/>
    </source>
</evidence>
<dbReference type="Pfam" id="PF00210">
    <property type="entry name" value="Ferritin"/>
    <property type="match status" value="1"/>
</dbReference>